<evidence type="ECO:0000313" key="1">
    <source>
        <dbReference type="EMBL" id="KAK5601723.1"/>
    </source>
</evidence>
<evidence type="ECO:0000313" key="2">
    <source>
        <dbReference type="Proteomes" id="UP001311232"/>
    </source>
</evidence>
<reference evidence="1 2" key="1">
    <citation type="submission" date="2021-06" db="EMBL/GenBank/DDBJ databases">
        <authorList>
            <person name="Palmer J.M."/>
        </authorList>
    </citation>
    <scope>NUCLEOTIDE SEQUENCE [LARGE SCALE GENOMIC DNA]</scope>
    <source>
        <strain evidence="1 2">MEX-2019</strain>
        <tissue evidence="1">Muscle</tissue>
    </source>
</reference>
<gene>
    <name evidence="1" type="ORF">CRENBAI_021487</name>
</gene>
<sequence length="105" mass="11702">MVGSHRCSAAAAWLQSDCRLMTHMPVLFHLHRLPELGNTLPKKAEGTLMGGRRHGYLCTHCELIKPHWICPGFPRSCEHAKVCKMRGIGAAHTVSLAFGHDLCFR</sequence>
<accession>A0AAV9QX57</accession>
<name>A0AAV9QX57_9TELE</name>
<dbReference type="EMBL" id="JAHHUM010002652">
    <property type="protein sequence ID" value="KAK5601723.1"/>
    <property type="molecule type" value="Genomic_DNA"/>
</dbReference>
<protein>
    <submittedName>
        <fullName evidence="1">Uncharacterized protein</fullName>
    </submittedName>
</protein>
<dbReference type="Proteomes" id="UP001311232">
    <property type="component" value="Unassembled WGS sequence"/>
</dbReference>
<dbReference type="AlphaFoldDB" id="A0AAV9QX57"/>
<comment type="caution">
    <text evidence="1">The sequence shown here is derived from an EMBL/GenBank/DDBJ whole genome shotgun (WGS) entry which is preliminary data.</text>
</comment>
<keyword evidence="2" id="KW-1185">Reference proteome</keyword>
<proteinExistence type="predicted"/>
<organism evidence="1 2">
    <name type="scientific">Crenichthys baileyi</name>
    <name type="common">White River springfish</name>
    <dbReference type="NCBI Taxonomy" id="28760"/>
    <lineage>
        <taxon>Eukaryota</taxon>
        <taxon>Metazoa</taxon>
        <taxon>Chordata</taxon>
        <taxon>Craniata</taxon>
        <taxon>Vertebrata</taxon>
        <taxon>Euteleostomi</taxon>
        <taxon>Actinopterygii</taxon>
        <taxon>Neopterygii</taxon>
        <taxon>Teleostei</taxon>
        <taxon>Neoteleostei</taxon>
        <taxon>Acanthomorphata</taxon>
        <taxon>Ovalentaria</taxon>
        <taxon>Atherinomorphae</taxon>
        <taxon>Cyprinodontiformes</taxon>
        <taxon>Goodeidae</taxon>
        <taxon>Crenichthys</taxon>
    </lineage>
</organism>